<reference evidence="1 2" key="1">
    <citation type="submission" date="2017-07" db="EMBL/GenBank/DDBJ databases">
        <title>Amycolatopsis antarcticus sp. nov., isolated from the surface of an Antarcticus brown macroalga.</title>
        <authorList>
            <person name="Wang J."/>
            <person name="Leiva S."/>
            <person name="Huang J."/>
            <person name="Huang Y."/>
        </authorList>
    </citation>
    <scope>NUCLEOTIDE SEQUENCE [LARGE SCALE GENOMIC DNA]</scope>
    <source>
        <strain evidence="1 2">AU-G6</strain>
    </source>
</reference>
<dbReference type="InterPro" id="IPR006764">
    <property type="entry name" value="SAM_dep_MeTrfase_SAV2177_type"/>
</dbReference>
<evidence type="ECO:0000313" key="1">
    <source>
        <dbReference type="EMBL" id="OZM71477.1"/>
    </source>
</evidence>
<protein>
    <recommendedName>
        <fullName evidence="3">S-adenosyl methyltransferase</fullName>
    </recommendedName>
</protein>
<evidence type="ECO:0008006" key="3">
    <source>
        <dbReference type="Google" id="ProtNLM"/>
    </source>
</evidence>
<dbReference type="Proteomes" id="UP000242444">
    <property type="component" value="Unassembled WGS sequence"/>
</dbReference>
<dbReference type="Gene3D" id="3.40.50.150">
    <property type="entry name" value="Vaccinia Virus protein VP39"/>
    <property type="match status" value="1"/>
</dbReference>
<dbReference type="SUPFAM" id="SSF53335">
    <property type="entry name" value="S-adenosyl-L-methionine-dependent methyltransferases"/>
    <property type="match status" value="1"/>
</dbReference>
<keyword evidence="2" id="KW-1185">Reference proteome</keyword>
<dbReference type="OrthoDB" id="5175904at2"/>
<accession>A0A263D1G8</accession>
<dbReference type="RefSeq" id="WP_094864425.1">
    <property type="nucleotide sequence ID" value="NZ_NKYE01000013.1"/>
</dbReference>
<name>A0A263D1G8_9PSEU</name>
<dbReference type="EMBL" id="NKYE01000013">
    <property type="protein sequence ID" value="OZM71477.1"/>
    <property type="molecule type" value="Genomic_DNA"/>
</dbReference>
<organism evidence="1 2">
    <name type="scientific">Amycolatopsis antarctica</name>
    <dbReference type="NCBI Taxonomy" id="1854586"/>
    <lineage>
        <taxon>Bacteria</taxon>
        <taxon>Bacillati</taxon>
        <taxon>Actinomycetota</taxon>
        <taxon>Actinomycetes</taxon>
        <taxon>Pseudonocardiales</taxon>
        <taxon>Pseudonocardiaceae</taxon>
        <taxon>Amycolatopsis</taxon>
    </lineage>
</organism>
<dbReference type="Pfam" id="PF04672">
    <property type="entry name" value="Methyltransf_19"/>
    <property type="match status" value="1"/>
</dbReference>
<sequence length="277" mass="31015">MTSAQPTDKRPPVGVDPTRPSVARAYDYALGGKDNYEVDRQLVAMAAKVMPEVFDLAVENRAFLIRAVRFLATQTGINQYLDCGSGMPTTENTHQVVQRINPDARIVYIDNDPVVQAHGRALLEENDQTHFASADVFDPDEILANETVREHIDFSEPVALLHFGTLHHFPGERHRPAEIMKKYIDALPSGSFVTISHFFDPEDEYSEVARRTEQILHESPLGAGSFRTMAEIRELFHDLEMIDPGVTECVNWWPDGPQIKALNQAQHCIAGGIGRKL</sequence>
<dbReference type="AlphaFoldDB" id="A0A263D1G8"/>
<dbReference type="InterPro" id="IPR029063">
    <property type="entry name" value="SAM-dependent_MTases_sf"/>
</dbReference>
<comment type="caution">
    <text evidence="1">The sequence shown here is derived from an EMBL/GenBank/DDBJ whole genome shotgun (WGS) entry which is preliminary data.</text>
</comment>
<dbReference type="InParanoid" id="A0A263D1G8"/>
<gene>
    <name evidence="1" type="ORF">CFN78_20255</name>
</gene>
<dbReference type="PIRSF" id="PIRSF017393">
    <property type="entry name" value="MTase_SAV2177"/>
    <property type="match status" value="1"/>
</dbReference>
<proteinExistence type="predicted"/>
<evidence type="ECO:0000313" key="2">
    <source>
        <dbReference type="Proteomes" id="UP000242444"/>
    </source>
</evidence>